<sequence length="177" mass="20007">RANVYPTREFLTCGLGEGALNGHRHCPVEWESCSRIIGYCPVVQDVQIKRHNSLCGLFAKEAKRLGWEIFMEPHLRDNNKELFKTDLVIVNGICAKVADVIVLYEAGLTTLSDAVTEKAEKYRHLEEQVQALTPAMDIEFLGFPTGAWGWKWYIGNERLLTDLGLSSSHSKRIARAF</sequence>
<organism evidence="1 2">
    <name type="scientific">Nothocercus nigrocapillus</name>
    <dbReference type="NCBI Taxonomy" id="1977171"/>
    <lineage>
        <taxon>Eukaryota</taxon>
        <taxon>Metazoa</taxon>
        <taxon>Chordata</taxon>
        <taxon>Craniata</taxon>
        <taxon>Vertebrata</taxon>
        <taxon>Euteleostomi</taxon>
        <taxon>Archelosauria</taxon>
        <taxon>Archosauria</taxon>
        <taxon>Dinosauria</taxon>
        <taxon>Saurischia</taxon>
        <taxon>Theropoda</taxon>
        <taxon>Coelurosauria</taxon>
        <taxon>Aves</taxon>
        <taxon>Palaeognathae</taxon>
        <taxon>Tinamiformes</taxon>
        <taxon>Tinamidae</taxon>
        <taxon>Nothocercus</taxon>
    </lineage>
</organism>
<feature type="non-terminal residue" evidence="1">
    <location>
        <position position="177"/>
    </location>
</feature>
<dbReference type="AlphaFoldDB" id="A0A851TRI4"/>
<feature type="non-terminal residue" evidence="1">
    <location>
        <position position="1"/>
    </location>
</feature>
<keyword evidence="2" id="KW-1185">Reference proteome</keyword>
<gene>
    <name evidence="1" type="primary">Po22</name>
    <name evidence="1" type="ORF">NOTNIG_R09815</name>
</gene>
<name>A0A851TRI4_9AVES</name>
<accession>A0A851TRI4</accession>
<dbReference type="EMBL" id="WBNA01000778">
    <property type="protein sequence ID" value="NXD18378.1"/>
    <property type="molecule type" value="Genomic_DNA"/>
</dbReference>
<comment type="caution">
    <text evidence="1">The sequence shown here is derived from an EMBL/GenBank/DDBJ whole genome shotgun (WGS) entry which is preliminary data.</text>
</comment>
<dbReference type="Proteomes" id="UP000661971">
    <property type="component" value="Unassembled WGS sequence"/>
</dbReference>
<evidence type="ECO:0000313" key="1">
    <source>
        <dbReference type="EMBL" id="NXD18378.1"/>
    </source>
</evidence>
<reference evidence="2" key="1">
    <citation type="submission" date="2023-07" db="EMBL/GenBank/DDBJ databases">
        <title>Bird 10,000 Genomes (B10K) Project - Family phase.</title>
        <authorList>
            <person name="Zhang G."/>
        </authorList>
    </citation>
    <scope>NUCLEOTIDE SEQUENCE [LARGE SCALE GENOMIC DNA]</scope>
</reference>
<protein>
    <submittedName>
        <fullName evidence="1">PO22 protein</fullName>
    </submittedName>
</protein>
<evidence type="ECO:0000313" key="2">
    <source>
        <dbReference type="Proteomes" id="UP000661971"/>
    </source>
</evidence>
<proteinExistence type="predicted"/>